<proteinExistence type="predicted"/>
<accession>A0A8S5NIH0</accession>
<sequence>MGIGEISDDAHGITTPRIFTPPLRELTPETSNGFAVIEFAEKFLHVHLYPWQKWLLIHGLELLPDGSYRFRRVVTEVARQNGKTTLMSVLVAWWLFVDSGRHPELSPAWKFLVVGAAQTLDNARAPYQAVLNWCNPNPASEGEAALAVPVLQKRVQRVNNSHGEEAIICRNKAQYIVRADKNIRSKSASRVVFDELREQHTDDGWNAVSQTTKAIWSSQLWGISNAGDYRSVVLRRVVDEGRALAESWNASVETGKQSPDEWADEHDPSYGYFEWSAPDKCELDDLDGIRQANPSMGYGPMTYRSIAADINGMTEAAYRTEVLCQWVTADITPYINPKLWKRGIDPKSRIPDDGRVVLSVDTSADRETTYIAAAGYREDGLPHVELIVRRDGMLWVPKYLKMLREAWPNIHEIALQSKGCPAVDFADPLAEAGWTVHLIEGFRMGAATGRFRDRVKENKLRHLPQPAIEQQVSVAVSRRLGEVEVWDRTKSALQISGLVAESQALYALETMQAVDAEPAKASAYSGHGLMIL</sequence>
<dbReference type="Gene3D" id="3.40.50.300">
    <property type="entry name" value="P-loop containing nucleotide triphosphate hydrolases"/>
    <property type="match status" value="1"/>
</dbReference>
<dbReference type="EMBL" id="BK015178">
    <property type="protein sequence ID" value="DAD94613.1"/>
    <property type="molecule type" value="Genomic_DNA"/>
</dbReference>
<organism evidence="1">
    <name type="scientific">Siphoviridae sp. ctfdk3</name>
    <dbReference type="NCBI Taxonomy" id="2826416"/>
    <lineage>
        <taxon>Viruses</taxon>
        <taxon>Duplodnaviria</taxon>
        <taxon>Heunggongvirae</taxon>
        <taxon>Uroviricota</taxon>
        <taxon>Caudoviricetes</taxon>
    </lineage>
</organism>
<dbReference type="InterPro" id="IPR027417">
    <property type="entry name" value="P-loop_NTPase"/>
</dbReference>
<protein>
    <submittedName>
        <fullName evidence="1">Large Terminase</fullName>
    </submittedName>
</protein>
<reference evidence="1" key="1">
    <citation type="journal article" date="2021" name="Proc. Natl. Acad. Sci. U.S.A.">
        <title>A Catalog of Tens of Thousands of Viruses from Human Metagenomes Reveals Hidden Associations with Chronic Diseases.</title>
        <authorList>
            <person name="Tisza M.J."/>
            <person name="Buck C.B."/>
        </authorList>
    </citation>
    <scope>NUCLEOTIDE SEQUENCE</scope>
    <source>
        <strain evidence="1">Ctfdk3</strain>
    </source>
</reference>
<evidence type="ECO:0000313" key="1">
    <source>
        <dbReference type="EMBL" id="DAD94613.1"/>
    </source>
</evidence>
<name>A0A8S5NIH0_9CAUD</name>